<dbReference type="RefSeq" id="WP_176762674.1">
    <property type="nucleotide sequence ID" value="NZ_FNCS01000009.1"/>
</dbReference>
<feature type="domain" description="ABC transporter" evidence="7">
    <location>
        <begin position="8"/>
        <end position="242"/>
    </location>
</feature>
<dbReference type="InterPro" id="IPR003593">
    <property type="entry name" value="AAA+_ATPase"/>
</dbReference>
<keyword evidence="9" id="KW-1185">Reference proteome</keyword>
<reference evidence="8 9" key="1">
    <citation type="submission" date="2016-10" db="EMBL/GenBank/DDBJ databases">
        <authorList>
            <person name="de Groot N.N."/>
        </authorList>
    </citation>
    <scope>NUCLEOTIDE SEQUENCE [LARGE SCALE GENOMIC DNA]</scope>
    <source>
        <strain evidence="8 9">CGMCC 1.10267</strain>
    </source>
</reference>
<dbReference type="InterPro" id="IPR050107">
    <property type="entry name" value="ABC_carbohydrate_import_ATPase"/>
</dbReference>
<keyword evidence="5" id="KW-0547">Nucleotide-binding</keyword>
<sequence>MTASEVAVRVKGVAKSFGGTRILNDITIDFYKGTVHALVGENGAGKSSVGKIIGGYYSADEGTLEIEGDTVTRFSPRDALKRGVAMIHQELQLVPELTVLQNVFLGQETNRAGVLVKGDLSRFKTLEQTCEFGLDPNAKVASLRIAERQKVEIMRAVAREANVIIMDEPTSSLTEDEADRLHGLIARLKSRGTTIIYVSHFLDHILSTCDRVTVMRDGEVIRTDAIAGETKQSLVDSMLGKASEISWPQLPPAPADSVPPIAEMREVATTSGLSNISLSIRPGEIVGLIGLVGAGRTEVGRALFGADRLLWGTYVLDGDVQKNLTIHQAVKKGVALVPEDRRKEGLVLSQTTRPNVSLASLEQISRMGVVNRRRERDRVAKMIDHFGIVPGKVDGEVAFYSGGNQQKVLLSKWAVERPKLLILDEPSRGVDIGARQRIHEFIVEMAAAGVGVLLISSELEEVINLSHRGYLMSEGQIFAQADCRELTVQDALKHIFRQQGQEKHPKEGIAV</sequence>
<dbReference type="Pfam" id="PF00005">
    <property type="entry name" value="ABC_tran"/>
    <property type="match status" value="2"/>
</dbReference>
<dbReference type="STRING" id="440168.SAMN04487974_10963"/>
<keyword evidence="6 8" id="KW-0067">ATP-binding</keyword>
<feature type="domain" description="ABC transporter" evidence="7">
    <location>
        <begin position="253"/>
        <end position="499"/>
    </location>
</feature>
<evidence type="ECO:0000313" key="9">
    <source>
        <dbReference type="Proteomes" id="UP000199495"/>
    </source>
</evidence>
<dbReference type="PANTHER" id="PTHR43790">
    <property type="entry name" value="CARBOHYDRATE TRANSPORT ATP-BINDING PROTEIN MG119-RELATED"/>
    <property type="match status" value="1"/>
</dbReference>
<keyword evidence="3" id="KW-0762">Sugar transport</keyword>
<keyword evidence="2" id="KW-0813">Transport</keyword>
<dbReference type="InterPro" id="IPR027417">
    <property type="entry name" value="P-loop_NTPase"/>
</dbReference>
<dbReference type="Gene3D" id="3.40.50.300">
    <property type="entry name" value="P-loop containing nucleotide triphosphate hydrolases"/>
    <property type="match status" value="2"/>
</dbReference>
<evidence type="ECO:0000256" key="5">
    <source>
        <dbReference type="ARBA" id="ARBA00022741"/>
    </source>
</evidence>
<dbReference type="InterPro" id="IPR003439">
    <property type="entry name" value="ABC_transporter-like_ATP-bd"/>
</dbReference>
<proteinExistence type="inferred from homology"/>
<dbReference type="PANTHER" id="PTHR43790:SF9">
    <property type="entry name" value="GALACTOFURANOSE TRANSPORTER ATP-BINDING PROTEIN YTFR"/>
    <property type="match status" value="1"/>
</dbReference>
<dbReference type="GO" id="GO:0016887">
    <property type="term" value="F:ATP hydrolysis activity"/>
    <property type="evidence" value="ECO:0007669"/>
    <property type="project" value="InterPro"/>
</dbReference>
<accession>A0A1G7XEG6</accession>
<dbReference type="GO" id="GO:0005524">
    <property type="term" value="F:ATP binding"/>
    <property type="evidence" value="ECO:0007669"/>
    <property type="project" value="UniProtKB-KW"/>
</dbReference>
<dbReference type="SMART" id="SM00382">
    <property type="entry name" value="AAA"/>
    <property type="match status" value="2"/>
</dbReference>
<evidence type="ECO:0000256" key="4">
    <source>
        <dbReference type="ARBA" id="ARBA00022737"/>
    </source>
</evidence>
<dbReference type="CDD" id="cd03215">
    <property type="entry name" value="ABC_Carb_Monos_II"/>
    <property type="match status" value="1"/>
</dbReference>
<keyword evidence="4" id="KW-0677">Repeat</keyword>
<dbReference type="PROSITE" id="PS50893">
    <property type="entry name" value="ABC_TRANSPORTER_2"/>
    <property type="match status" value="2"/>
</dbReference>
<comment type="similarity">
    <text evidence="1">Belongs to the ABC transporter superfamily.</text>
</comment>
<dbReference type="SUPFAM" id="SSF52540">
    <property type="entry name" value="P-loop containing nucleoside triphosphate hydrolases"/>
    <property type="match status" value="2"/>
</dbReference>
<evidence type="ECO:0000256" key="6">
    <source>
        <dbReference type="ARBA" id="ARBA00022840"/>
    </source>
</evidence>
<dbReference type="AlphaFoldDB" id="A0A1G7XEG6"/>
<protein>
    <submittedName>
        <fullName evidence="8">Ribose transport system ATP-binding protein</fullName>
    </submittedName>
</protein>
<evidence type="ECO:0000256" key="2">
    <source>
        <dbReference type="ARBA" id="ARBA00022448"/>
    </source>
</evidence>
<dbReference type="EMBL" id="FNCS01000009">
    <property type="protein sequence ID" value="SDG82638.1"/>
    <property type="molecule type" value="Genomic_DNA"/>
</dbReference>
<dbReference type="PROSITE" id="PS00211">
    <property type="entry name" value="ABC_TRANSPORTER_1"/>
    <property type="match status" value="1"/>
</dbReference>
<dbReference type="Proteomes" id="UP000199495">
    <property type="component" value="Unassembled WGS sequence"/>
</dbReference>
<dbReference type="CDD" id="cd03216">
    <property type="entry name" value="ABC_Carb_Monos_I"/>
    <property type="match status" value="1"/>
</dbReference>
<evidence type="ECO:0000256" key="1">
    <source>
        <dbReference type="ARBA" id="ARBA00005417"/>
    </source>
</evidence>
<evidence type="ECO:0000313" key="8">
    <source>
        <dbReference type="EMBL" id="SDG82638.1"/>
    </source>
</evidence>
<name>A0A1G7XEG6_9HYPH</name>
<gene>
    <name evidence="8" type="ORF">SAMN04487974_10963</name>
</gene>
<evidence type="ECO:0000256" key="3">
    <source>
        <dbReference type="ARBA" id="ARBA00022597"/>
    </source>
</evidence>
<organism evidence="8 9">
    <name type="scientific">Pelagibacterium luteolum</name>
    <dbReference type="NCBI Taxonomy" id="440168"/>
    <lineage>
        <taxon>Bacteria</taxon>
        <taxon>Pseudomonadati</taxon>
        <taxon>Pseudomonadota</taxon>
        <taxon>Alphaproteobacteria</taxon>
        <taxon>Hyphomicrobiales</taxon>
        <taxon>Devosiaceae</taxon>
        <taxon>Pelagibacterium</taxon>
    </lineage>
</organism>
<evidence type="ECO:0000259" key="7">
    <source>
        <dbReference type="PROSITE" id="PS50893"/>
    </source>
</evidence>
<dbReference type="InterPro" id="IPR017871">
    <property type="entry name" value="ABC_transporter-like_CS"/>
</dbReference>